<dbReference type="GO" id="GO:0006520">
    <property type="term" value="P:amino acid metabolic process"/>
    <property type="evidence" value="ECO:0007669"/>
    <property type="project" value="InterPro"/>
</dbReference>
<protein>
    <submittedName>
        <fullName evidence="3">Glutamate dehydrogenase/leucine dehydrogenase</fullName>
    </submittedName>
</protein>
<keyword evidence="4" id="KW-1185">Reference proteome</keyword>
<reference evidence="3 4" key="1">
    <citation type="submission" date="2020-08" db="EMBL/GenBank/DDBJ databases">
        <title>Genomic Encyclopedia of Type Strains, Phase III (KMG-III): the genomes of soil and plant-associated and newly described type strains.</title>
        <authorList>
            <person name="Whitman W."/>
        </authorList>
    </citation>
    <scope>NUCLEOTIDE SEQUENCE [LARGE SCALE GENOMIC DNA]</scope>
    <source>
        <strain evidence="3 4">CECT 3226</strain>
    </source>
</reference>
<dbReference type="EMBL" id="JACHJE010000008">
    <property type="protein sequence ID" value="MBB5127066.1"/>
    <property type="molecule type" value="Genomic_DNA"/>
</dbReference>
<feature type="domain" description="Glutamate/phenylalanine/leucine/valine/L-tryptophan dehydrogenase C-terminal" evidence="2">
    <location>
        <begin position="14"/>
        <end position="69"/>
    </location>
</feature>
<dbReference type="InterPro" id="IPR006096">
    <property type="entry name" value="Glu/Leu/Phe/Val/Trp_DH_C"/>
</dbReference>
<proteinExistence type="predicted"/>
<evidence type="ECO:0000256" key="1">
    <source>
        <dbReference type="SAM" id="MobiDB-lite"/>
    </source>
</evidence>
<comment type="caution">
    <text evidence="3">The sequence shown here is derived from an EMBL/GenBank/DDBJ whole genome shotgun (WGS) entry which is preliminary data.</text>
</comment>
<evidence type="ECO:0000313" key="3">
    <source>
        <dbReference type="EMBL" id="MBB5127066.1"/>
    </source>
</evidence>
<evidence type="ECO:0000313" key="4">
    <source>
        <dbReference type="Proteomes" id="UP000568022"/>
    </source>
</evidence>
<dbReference type="SUPFAM" id="SSF51735">
    <property type="entry name" value="NAD(P)-binding Rossmann-fold domains"/>
    <property type="match status" value="1"/>
</dbReference>
<evidence type="ECO:0000259" key="2">
    <source>
        <dbReference type="Pfam" id="PF00208"/>
    </source>
</evidence>
<dbReference type="GO" id="GO:0016491">
    <property type="term" value="F:oxidoreductase activity"/>
    <property type="evidence" value="ECO:0007669"/>
    <property type="project" value="InterPro"/>
</dbReference>
<dbReference type="Pfam" id="PF00208">
    <property type="entry name" value="ELFV_dehydrog"/>
    <property type="match status" value="1"/>
</dbReference>
<feature type="region of interest" description="Disordered" evidence="1">
    <location>
        <begin position="77"/>
        <end position="97"/>
    </location>
</feature>
<accession>A0A7W8FB55</accession>
<organism evidence="3 4">
    <name type="scientific">Streptomyces griseoloalbus</name>
    <dbReference type="NCBI Taxonomy" id="67303"/>
    <lineage>
        <taxon>Bacteria</taxon>
        <taxon>Bacillati</taxon>
        <taxon>Actinomycetota</taxon>
        <taxon>Actinomycetes</taxon>
        <taxon>Kitasatosporales</taxon>
        <taxon>Streptomycetaceae</taxon>
        <taxon>Streptomyces</taxon>
    </lineage>
</organism>
<name>A0A7W8FB55_9ACTN</name>
<dbReference type="AlphaFoldDB" id="A0A7W8FB55"/>
<dbReference type="Gene3D" id="3.40.50.720">
    <property type="entry name" value="NAD(P)-binding Rossmann-like Domain"/>
    <property type="match status" value="1"/>
</dbReference>
<dbReference type="Proteomes" id="UP000568022">
    <property type="component" value="Unassembled WGS sequence"/>
</dbReference>
<sequence length="97" mass="9897">MAQAVPATLAETDENPVGLTATMQGFGSMGGAAARYLARAGMHVVAVVDRDGVVADLDGLDLETLLAHRSPGAWSTATGCPPVPGRLRARSGWRGPA</sequence>
<dbReference type="InterPro" id="IPR036291">
    <property type="entry name" value="NAD(P)-bd_dom_sf"/>
</dbReference>
<gene>
    <name evidence="3" type="ORF">FHS32_003808</name>
</gene>